<dbReference type="InterPro" id="IPR017923">
    <property type="entry name" value="TFIIS_N"/>
</dbReference>
<evidence type="ECO:0000313" key="7">
    <source>
        <dbReference type="Proteomes" id="UP000825935"/>
    </source>
</evidence>
<dbReference type="PANTHER" id="PTHR46554">
    <property type="entry name" value="MEDIATOR OF RNA POLYMERASE II TRANSCRIPTION SUBUNIT 26A-RELATED"/>
    <property type="match status" value="1"/>
</dbReference>
<feature type="compositionally biased region" description="Basic residues" evidence="4">
    <location>
        <begin position="415"/>
        <end position="426"/>
    </location>
</feature>
<keyword evidence="7" id="KW-1185">Reference proteome</keyword>
<dbReference type="InterPro" id="IPR035441">
    <property type="entry name" value="TFIIS/LEDGF_dom_sf"/>
</dbReference>
<feature type="region of interest" description="Disordered" evidence="4">
    <location>
        <begin position="394"/>
        <end position="426"/>
    </location>
</feature>
<gene>
    <name evidence="6" type="ORF">KP509_29G056100</name>
</gene>
<accession>A0A8T2R921</accession>
<feature type="domain" description="TFIIS N-terminal" evidence="5">
    <location>
        <begin position="115"/>
        <end position="189"/>
    </location>
</feature>
<protein>
    <recommendedName>
        <fullName evidence="5">TFIIS N-terminal domain-containing protein</fullName>
    </recommendedName>
</protein>
<evidence type="ECO:0000256" key="2">
    <source>
        <dbReference type="ARBA" id="ARBA00023242"/>
    </source>
</evidence>
<evidence type="ECO:0000256" key="4">
    <source>
        <dbReference type="SAM" id="MobiDB-lite"/>
    </source>
</evidence>
<dbReference type="EMBL" id="CM035434">
    <property type="protein sequence ID" value="KAH7292208.1"/>
    <property type="molecule type" value="Genomic_DNA"/>
</dbReference>
<dbReference type="Proteomes" id="UP000825935">
    <property type="component" value="Chromosome 29"/>
</dbReference>
<dbReference type="PANTHER" id="PTHR46554:SF2">
    <property type="entry name" value="TFIIS N-TERMINAL DOMAIN-CONTAINING PROTEIN"/>
    <property type="match status" value="1"/>
</dbReference>
<evidence type="ECO:0000256" key="1">
    <source>
        <dbReference type="ARBA" id="ARBA00004123"/>
    </source>
</evidence>
<dbReference type="SUPFAM" id="SSF47676">
    <property type="entry name" value="Conserved domain common to transcription factors TFIIS, elongin A, CRSP70"/>
    <property type="match status" value="1"/>
</dbReference>
<feature type="compositionally biased region" description="Polar residues" evidence="4">
    <location>
        <begin position="272"/>
        <end position="282"/>
    </location>
</feature>
<dbReference type="AlphaFoldDB" id="A0A8T2R921"/>
<comment type="subcellular location">
    <subcellularLocation>
        <location evidence="1 3">Nucleus</location>
    </subcellularLocation>
</comment>
<comment type="caution">
    <text evidence="6">The sequence shown here is derived from an EMBL/GenBank/DDBJ whole genome shotgun (WGS) entry which is preliminary data.</text>
</comment>
<evidence type="ECO:0000313" key="6">
    <source>
        <dbReference type="EMBL" id="KAH7292208.1"/>
    </source>
</evidence>
<dbReference type="Pfam" id="PF08711">
    <property type="entry name" value="Med26"/>
    <property type="match status" value="1"/>
</dbReference>
<dbReference type="InterPro" id="IPR003617">
    <property type="entry name" value="TFIIS/CRSP70_N_sub"/>
</dbReference>
<dbReference type="PROSITE" id="PS51319">
    <property type="entry name" value="TFIIS_N"/>
    <property type="match status" value="1"/>
</dbReference>
<dbReference type="SMART" id="SM00509">
    <property type="entry name" value="TFS2N"/>
    <property type="match status" value="1"/>
</dbReference>
<name>A0A8T2R921_CERRI</name>
<dbReference type="OrthoDB" id="44867at2759"/>
<proteinExistence type="predicted"/>
<sequence>MEQWRVYLESSGVDFWTICERALALAYIDNPIDFPVRRDRLAQKLFAPEKLEQDVREDQAPLITGIREGQRISNRKKTNSSSNGVDPAFRLARNDNYDEAEALTEEMEEETLLKRDVFEIKDVLVDSYKSEREILISLQRLEYMQLSFDVLKETEIGKTVNSLRKHPCASIRSLVKKLVSEWKDTANHWYKSMEHVTAAARAEHISDHSTPDGQEDGLPSPPMDEGALLAGRTVSIEMSQLFDFMDDDTSPQKRGKLDDMAGSTHTRKASGDSGNTHQSSKQSNREDCVLKKKESALRKREMDNIGASNGHGKKDQDNCLSNGSDIRRHVTEKVERRYQEDTQAMLNYKPQTSKSSHESPELDERLLAAKRKLQENYQQAEIVKRQRTIQVMELEQLPKGGPKRAKAPQMVRGKPLSHHRPQSLGH</sequence>
<reference evidence="6" key="1">
    <citation type="submission" date="2021-08" db="EMBL/GenBank/DDBJ databases">
        <title>WGS assembly of Ceratopteris richardii.</title>
        <authorList>
            <person name="Marchant D.B."/>
            <person name="Chen G."/>
            <person name="Jenkins J."/>
            <person name="Shu S."/>
            <person name="Leebens-Mack J."/>
            <person name="Grimwood J."/>
            <person name="Schmutz J."/>
            <person name="Soltis P."/>
            <person name="Soltis D."/>
            <person name="Chen Z.-H."/>
        </authorList>
    </citation>
    <scope>NUCLEOTIDE SEQUENCE</scope>
    <source>
        <strain evidence="6">Whitten #5841</strain>
        <tissue evidence="6">Leaf</tissue>
    </source>
</reference>
<keyword evidence="2 3" id="KW-0539">Nucleus</keyword>
<organism evidence="6 7">
    <name type="scientific">Ceratopteris richardii</name>
    <name type="common">Triangle waterfern</name>
    <dbReference type="NCBI Taxonomy" id="49495"/>
    <lineage>
        <taxon>Eukaryota</taxon>
        <taxon>Viridiplantae</taxon>
        <taxon>Streptophyta</taxon>
        <taxon>Embryophyta</taxon>
        <taxon>Tracheophyta</taxon>
        <taxon>Polypodiopsida</taxon>
        <taxon>Polypodiidae</taxon>
        <taxon>Polypodiales</taxon>
        <taxon>Pteridineae</taxon>
        <taxon>Pteridaceae</taxon>
        <taxon>Parkerioideae</taxon>
        <taxon>Ceratopteris</taxon>
    </lineage>
</organism>
<dbReference type="Gene3D" id="1.20.930.10">
    <property type="entry name" value="Conserved domain common to transcription factors TFIIS, elongin A, CRSP70"/>
    <property type="match status" value="1"/>
</dbReference>
<feature type="region of interest" description="Disordered" evidence="4">
    <location>
        <begin position="244"/>
        <end position="331"/>
    </location>
</feature>
<feature type="compositionally biased region" description="Basic and acidic residues" evidence="4">
    <location>
        <begin position="283"/>
        <end position="303"/>
    </location>
</feature>
<dbReference type="GO" id="GO:0005634">
    <property type="term" value="C:nucleus"/>
    <property type="evidence" value="ECO:0007669"/>
    <property type="project" value="UniProtKB-SubCell"/>
</dbReference>
<evidence type="ECO:0000259" key="5">
    <source>
        <dbReference type="PROSITE" id="PS51319"/>
    </source>
</evidence>
<feature type="region of interest" description="Disordered" evidence="4">
    <location>
        <begin position="205"/>
        <end position="226"/>
    </location>
</feature>
<dbReference type="CDD" id="cd00183">
    <property type="entry name" value="TFIIS_I"/>
    <property type="match status" value="1"/>
</dbReference>
<dbReference type="OMA" id="HERRPQN"/>
<evidence type="ECO:0000256" key="3">
    <source>
        <dbReference type="PROSITE-ProRule" id="PRU00649"/>
    </source>
</evidence>